<accession>A0A6G0TY50</accession>
<keyword evidence="2" id="KW-1185">Reference proteome</keyword>
<evidence type="ECO:0000313" key="2">
    <source>
        <dbReference type="Proteomes" id="UP000475862"/>
    </source>
</evidence>
<reference evidence="1 2" key="1">
    <citation type="submission" date="2019-08" db="EMBL/GenBank/DDBJ databases">
        <title>The genome of the soybean aphid Biotype 1, its phylome, world population structure and adaptation to the North American continent.</title>
        <authorList>
            <person name="Giordano R."/>
            <person name="Donthu R.K."/>
            <person name="Hernandez A.G."/>
            <person name="Wright C.L."/>
            <person name="Zimin A.V."/>
        </authorList>
    </citation>
    <scope>NUCLEOTIDE SEQUENCE [LARGE SCALE GENOMIC DNA]</scope>
    <source>
        <tissue evidence="1">Whole aphids</tissue>
    </source>
</reference>
<organism evidence="1 2">
    <name type="scientific">Aphis glycines</name>
    <name type="common">Soybean aphid</name>
    <dbReference type="NCBI Taxonomy" id="307491"/>
    <lineage>
        <taxon>Eukaryota</taxon>
        <taxon>Metazoa</taxon>
        <taxon>Ecdysozoa</taxon>
        <taxon>Arthropoda</taxon>
        <taxon>Hexapoda</taxon>
        <taxon>Insecta</taxon>
        <taxon>Pterygota</taxon>
        <taxon>Neoptera</taxon>
        <taxon>Paraneoptera</taxon>
        <taxon>Hemiptera</taxon>
        <taxon>Sternorrhyncha</taxon>
        <taxon>Aphidomorpha</taxon>
        <taxon>Aphidoidea</taxon>
        <taxon>Aphididae</taxon>
        <taxon>Aphidini</taxon>
        <taxon>Aphis</taxon>
        <taxon>Aphis</taxon>
    </lineage>
</organism>
<dbReference type="AlphaFoldDB" id="A0A6G0TY50"/>
<sequence length="238" mass="27776">MNTVIFDKIKFIIVNSKFTVIDKKYLLLISETLSNSLDNDRPIKLKGKPIALTSINKLKILQHREIKQVVRSVGKTFKNKSDLLGELEDCLKFKGEMTLSTIYLNQYLHSDNKTPIVVFWNDTTDKEIFKRLKLNIKKMWSIKCYSDNNDNYFNIKLFDITGVTNKLLYSSKIGYHYKNGRMLNLIETHGLICEKNHNIIYNYDPNIADNIIIKCIFNYIIRDMGPIKLHKLCNISSN</sequence>
<dbReference type="OrthoDB" id="6618524at2759"/>
<name>A0A6G0TY50_APHGL</name>
<dbReference type="EMBL" id="VYZN01000013">
    <property type="protein sequence ID" value="KAE9541219.1"/>
    <property type="molecule type" value="Genomic_DNA"/>
</dbReference>
<proteinExistence type="predicted"/>
<dbReference type="Proteomes" id="UP000475862">
    <property type="component" value="Unassembled WGS sequence"/>
</dbReference>
<gene>
    <name evidence="1" type="ORF">AGLY_004464</name>
</gene>
<comment type="caution">
    <text evidence="1">The sequence shown here is derived from an EMBL/GenBank/DDBJ whole genome shotgun (WGS) entry which is preliminary data.</text>
</comment>
<protein>
    <submittedName>
        <fullName evidence="1">Uncharacterized protein</fullName>
    </submittedName>
</protein>
<evidence type="ECO:0000313" key="1">
    <source>
        <dbReference type="EMBL" id="KAE9541219.1"/>
    </source>
</evidence>